<dbReference type="Proteomes" id="UP001162501">
    <property type="component" value="Unassembled WGS sequence"/>
</dbReference>
<reference evidence="1" key="1">
    <citation type="submission" date="2025-03" db="EMBL/GenBank/DDBJ databases">
        <authorList>
            <consortium name="ELIXIR-Norway"/>
            <consortium name="Elixir Norway"/>
        </authorList>
    </citation>
    <scope>NUCLEOTIDE SEQUENCE</scope>
</reference>
<dbReference type="EMBL" id="CATOBB020000404">
    <property type="protein sequence ID" value="CAM9151689.1"/>
    <property type="molecule type" value="Genomic_DNA"/>
</dbReference>
<sequence>KSQSTQHCTPPTSPLPTPIPPCSCNTPWKTGRCVSGRTSPPELKEEKAARQQELQAPLSPSCVSPSH</sequence>
<gene>
    <name evidence="1" type="ORF">MRATA1EN22A_LOCUS29112</name>
</gene>
<proteinExistence type="predicted"/>
<organism evidence="1 2">
    <name type="scientific">Rangifer tarandus platyrhynchus</name>
    <name type="common">Svalbard reindeer</name>
    <dbReference type="NCBI Taxonomy" id="3082113"/>
    <lineage>
        <taxon>Eukaryota</taxon>
        <taxon>Metazoa</taxon>
        <taxon>Chordata</taxon>
        <taxon>Craniata</taxon>
        <taxon>Vertebrata</taxon>
        <taxon>Euteleostomi</taxon>
        <taxon>Mammalia</taxon>
        <taxon>Eutheria</taxon>
        <taxon>Laurasiatheria</taxon>
        <taxon>Artiodactyla</taxon>
        <taxon>Ruminantia</taxon>
        <taxon>Pecora</taxon>
        <taxon>Cervidae</taxon>
        <taxon>Odocoileinae</taxon>
        <taxon>Rangifer</taxon>
    </lineage>
</organism>
<evidence type="ECO:0000313" key="2">
    <source>
        <dbReference type="Proteomes" id="UP001162501"/>
    </source>
</evidence>
<feature type="non-terminal residue" evidence="1">
    <location>
        <position position="1"/>
    </location>
</feature>
<protein>
    <submittedName>
        <fullName evidence="1">Uncharacterized protein</fullName>
    </submittedName>
</protein>
<feature type="non-terminal residue" evidence="1">
    <location>
        <position position="67"/>
    </location>
</feature>
<evidence type="ECO:0000313" key="1">
    <source>
        <dbReference type="EMBL" id="CAM9151689.1"/>
    </source>
</evidence>
<name>A0ACB1KEV9_RANTA</name>
<comment type="caution">
    <text evidence="1">The sequence shown here is derived from an EMBL/GenBank/DDBJ whole genome shotgun (WGS) entry which is preliminary data.</text>
</comment>
<accession>A0ACB1KEV9</accession>